<comment type="caution">
    <text evidence="2">The sequence shown here is derived from an EMBL/GenBank/DDBJ whole genome shotgun (WGS) entry which is preliminary data.</text>
</comment>
<accession>A0A3N4GEB0</accession>
<organism evidence="2 3">
    <name type="scientific">Gordonia oryzae</name>
    <dbReference type="NCBI Taxonomy" id="2487349"/>
    <lineage>
        <taxon>Bacteria</taxon>
        <taxon>Bacillati</taxon>
        <taxon>Actinomycetota</taxon>
        <taxon>Actinomycetes</taxon>
        <taxon>Mycobacteriales</taxon>
        <taxon>Gordoniaceae</taxon>
        <taxon>Gordonia</taxon>
    </lineage>
</organism>
<protein>
    <submittedName>
        <fullName evidence="2">Uncharacterized protein</fullName>
    </submittedName>
</protein>
<name>A0A3N4GEB0_9ACTN</name>
<evidence type="ECO:0000313" key="3">
    <source>
        <dbReference type="Proteomes" id="UP000267536"/>
    </source>
</evidence>
<dbReference type="AlphaFoldDB" id="A0A3N4GEB0"/>
<feature type="region of interest" description="Disordered" evidence="1">
    <location>
        <begin position="1"/>
        <end position="39"/>
    </location>
</feature>
<dbReference type="Proteomes" id="UP000267536">
    <property type="component" value="Unassembled WGS sequence"/>
</dbReference>
<sequence>MFRSSPLADDHQAMSVVSSRTQRRAVGGPGRSAHTLRPNRTYRQWLVGGASAQPASPDLVAGSETTDLRLFERIDKSRGLTVTVEV</sequence>
<evidence type="ECO:0000256" key="1">
    <source>
        <dbReference type="SAM" id="MobiDB-lite"/>
    </source>
</evidence>
<gene>
    <name evidence="2" type="ORF">EF294_11205</name>
</gene>
<keyword evidence="3" id="KW-1185">Reference proteome</keyword>
<dbReference type="EMBL" id="RKMH01000007">
    <property type="protein sequence ID" value="RPA61183.1"/>
    <property type="molecule type" value="Genomic_DNA"/>
</dbReference>
<reference evidence="2 3" key="1">
    <citation type="submission" date="2018-11" db="EMBL/GenBank/DDBJ databases">
        <title>Draft genome sequence of Gordonia sp. RS15-1S isolated from rice stems.</title>
        <authorList>
            <person name="Muangham S."/>
        </authorList>
    </citation>
    <scope>NUCLEOTIDE SEQUENCE [LARGE SCALE GENOMIC DNA]</scope>
    <source>
        <strain evidence="2 3">RS15-1S</strain>
    </source>
</reference>
<proteinExistence type="predicted"/>
<evidence type="ECO:0000313" key="2">
    <source>
        <dbReference type="EMBL" id="RPA61183.1"/>
    </source>
</evidence>